<dbReference type="Proteomes" id="UP001180020">
    <property type="component" value="Unassembled WGS sequence"/>
</dbReference>
<accession>A0AAV9EIW6</accession>
<evidence type="ECO:0000256" key="1">
    <source>
        <dbReference type="ARBA" id="ARBA00009005"/>
    </source>
</evidence>
<dbReference type="InterPro" id="IPR005735">
    <property type="entry name" value="Znf_LSD1"/>
</dbReference>
<comment type="caution">
    <text evidence="4">The sequence shown here is derived from an EMBL/GenBank/DDBJ whole genome shotgun (WGS) entry which is preliminary data.</text>
</comment>
<dbReference type="GO" id="GO:0006508">
    <property type="term" value="P:proteolysis"/>
    <property type="evidence" value="ECO:0007669"/>
    <property type="project" value="InterPro"/>
</dbReference>
<name>A0AAV9EIW6_ACOCL</name>
<dbReference type="Pfam" id="PF06943">
    <property type="entry name" value="zf-LSD1"/>
    <property type="match status" value="1"/>
</dbReference>
<evidence type="ECO:0000313" key="5">
    <source>
        <dbReference type="Proteomes" id="UP001180020"/>
    </source>
</evidence>
<dbReference type="PANTHER" id="PTHR48104">
    <property type="entry name" value="METACASPASE-4"/>
    <property type="match status" value="1"/>
</dbReference>
<dbReference type="InterPro" id="IPR029030">
    <property type="entry name" value="Caspase-like_dom_sf"/>
</dbReference>
<gene>
    <name evidence="4" type="primary">AMC1</name>
    <name evidence="4" type="ORF">QJS10_CPA06g01642</name>
</gene>
<dbReference type="InterPro" id="IPR011600">
    <property type="entry name" value="Pept_C14_caspase"/>
</dbReference>
<feature type="domain" description="Zinc finger LSD1-type" evidence="3">
    <location>
        <begin position="8"/>
        <end position="32"/>
    </location>
</feature>
<comment type="similarity">
    <text evidence="1">Belongs to the peptidase C14B family.</text>
</comment>
<reference evidence="4" key="2">
    <citation type="submission" date="2023-06" db="EMBL/GenBank/DDBJ databases">
        <authorList>
            <person name="Ma L."/>
            <person name="Liu K.-W."/>
            <person name="Li Z."/>
            <person name="Hsiao Y.-Y."/>
            <person name="Qi Y."/>
            <person name="Fu T."/>
            <person name="Tang G."/>
            <person name="Zhang D."/>
            <person name="Sun W.-H."/>
            <person name="Liu D.-K."/>
            <person name="Li Y."/>
            <person name="Chen G.-Z."/>
            <person name="Liu X.-D."/>
            <person name="Liao X.-Y."/>
            <person name="Jiang Y.-T."/>
            <person name="Yu X."/>
            <person name="Hao Y."/>
            <person name="Huang J."/>
            <person name="Zhao X.-W."/>
            <person name="Ke S."/>
            <person name="Chen Y.-Y."/>
            <person name="Wu W.-L."/>
            <person name="Hsu J.-L."/>
            <person name="Lin Y.-F."/>
            <person name="Huang M.-D."/>
            <person name="Li C.-Y."/>
            <person name="Huang L."/>
            <person name="Wang Z.-W."/>
            <person name="Zhao X."/>
            <person name="Zhong W.-Y."/>
            <person name="Peng D.-H."/>
            <person name="Ahmad S."/>
            <person name="Lan S."/>
            <person name="Zhang J.-S."/>
            <person name="Tsai W.-C."/>
            <person name="Van De Peer Y."/>
            <person name="Liu Z.-J."/>
        </authorList>
    </citation>
    <scope>NUCLEOTIDE SEQUENCE</scope>
    <source>
        <strain evidence="4">CP</strain>
        <tissue evidence="4">Leaves</tissue>
    </source>
</reference>
<dbReference type="EMBL" id="JAUJYO010000006">
    <property type="protein sequence ID" value="KAK1313421.1"/>
    <property type="molecule type" value="Genomic_DNA"/>
</dbReference>
<dbReference type="GO" id="GO:0004197">
    <property type="term" value="F:cysteine-type endopeptidase activity"/>
    <property type="evidence" value="ECO:0007669"/>
    <property type="project" value="InterPro"/>
</dbReference>
<dbReference type="PANTHER" id="PTHR48104:SF42">
    <property type="entry name" value="OS03G0389000 PROTEIN"/>
    <property type="match status" value="1"/>
</dbReference>
<dbReference type="GO" id="GO:0005737">
    <property type="term" value="C:cytoplasm"/>
    <property type="evidence" value="ECO:0007669"/>
    <property type="project" value="TreeGrafter"/>
</dbReference>
<protein>
    <submittedName>
        <fullName evidence="4">Metacaspase-1</fullName>
    </submittedName>
</protein>
<evidence type="ECO:0000313" key="4">
    <source>
        <dbReference type="EMBL" id="KAK1313421.1"/>
    </source>
</evidence>
<dbReference type="SUPFAM" id="SSF52129">
    <property type="entry name" value="Caspase-like"/>
    <property type="match status" value="1"/>
</dbReference>
<evidence type="ECO:0000259" key="3">
    <source>
        <dbReference type="Pfam" id="PF06943"/>
    </source>
</evidence>
<dbReference type="Pfam" id="PF00656">
    <property type="entry name" value="Peptidase_C14"/>
    <property type="match status" value="1"/>
</dbReference>
<organism evidence="4 5">
    <name type="scientific">Acorus calamus</name>
    <name type="common">Sweet flag</name>
    <dbReference type="NCBI Taxonomy" id="4465"/>
    <lineage>
        <taxon>Eukaryota</taxon>
        <taxon>Viridiplantae</taxon>
        <taxon>Streptophyta</taxon>
        <taxon>Embryophyta</taxon>
        <taxon>Tracheophyta</taxon>
        <taxon>Spermatophyta</taxon>
        <taxon>Magnoliopsida</taxon>
        <taxon>Liliopsida</taxon>
        <taxon>Acoraceae</taxon>
        <taxon>Acorus</taxon>
    </lineage>
</organism>
<dbReference type="InterPro" id="IPR050452">
    <property type="entry name" value="Metacaspase"/>
</dbReference>
<proteinExistence type="inferred from homology"/>
<sequence>MANNTQRCSHCGVLLVVPRHARIIRCAVCQNITTVVVRPDHDPLNRVHCHVRRATKWVKGLIGQATTPTYPGGYSDYDRPMTLRPQPTYPAVHGKKRALLVGVSYRWRSYELKGSINDVNCMRYFLRERFQFPDDCILVLTEDETDPTRIPTKMNMQAAMRWLVHDSQAGDSLVFHFSGHGSQRRDVMGDEIDGYDETLCPLDYESEGMLVDDEINNTIVRPLTTGVMLHAFIDACHSGTILDLPYVCRMNRAGFCQWEDHRRPEFARKGTSGGLAISFSGCDDNQTSVDTKALSGYTTTGAMTFSFIQAAESEAGATYGRLLSNMRSVIRDTDTGPGIKGPIASLLKKVFRSGLTQEPQLASSEMFDVYRKTFIL</sequence>
<dbReference type="AlphaFoldDB" id="A0AAV9EIW6"/>
<reference evidence="4" key="1">
    <citation type="journal article" date="2023" name="Nat. Commun.">
        <title>Diploid and tetraploid genomes of Acorus and the evolution of monocots.</title>
        <authorList>
            <person name="Ma L."/>
            <person name="Liu K.W."/>
            <person name="Li Z."/>
            <person name="Hsiao Y.Y."/>
            <person name="Qi Y."/>
            <person name="Fu T."/>
            <person name="Tang G.D."/>
            <person name="Zhang D."/>
            <person name="Sun W.H."/>
            <person name="Liu D.K."/>
            <person name="Li Y."/>
            <person name="Chen G.Z."/>
            <person name="Liu X.D."/>
            <person name="Liao X.Y."/>
            <person name="Jiang Y.T."/>
            <person name="Yu X."/>
            <person name="Hao Y."/>
            <person name="Huang J."/>
            <person name="Zhao X.W."/>
            <person name="Ke S."/>
            <person name="Chen Y.Y."/>
            <person name="Wu W.L."/>
            <person name="Hsu J.L."/>
            <person name="Lin Y.F."/>
            <person name="Huang M.D."/>
            <person name="Li C.Y."/>
            <person name="Huang L."/>
            <person name="Wang Z.W."/>
            <person name="Zhao X."/>
            <person name="Zhong W.Y."/>
            <person name="Peng D.H."/>
            <person name="Ahmad S."/>
            <person name="Lan S."/>
            <person name="Zhang J.S."/>
            <person name="Tsai W.C."/>
            <person name="Van de Peer Y."/>
            <person name="Liu Z.J."/>
        </authorList>
    </citation>
    <scope>NUCLEOTIDE SEQUENCE</scope>
    <source>
        <strain evidence="4">CP</strain>
    </source>
</reference>
<feature type="domain" description="Peptidase C14 caspase" evidence="2">
    <location>
        <begin position="95"/>
        <end position="366"/>
    </location>
</feature>
<keyword evidence="5" id="KW-1185">Reference proteome</keyword>
<dbReference type="NCBIfam" id="TIGR01053">
    <property type="entry name" value="LSD1"/>
    <property type="match status" value="1"/>
</dbReference>
<dbReference type="Gene3D" id="3.40.50.12660">
    <property type="match status" value="1"/>
</dbReference>
<evidence type="ECO:0000259" key="2">
    <source>
        <dbReference type="Pfam" id="PF00656"/>
    </source>
</evidence>